<sequence>MWYDILLQAGIMLVTVFMFLAMHDIPQRFLSKLRFRGRKGLRAKQHFVRGAQLLGQARSAPSRSAASSLAKDAAAEADRAILLDPRDAASHILKALALDLQGFRTSALDSLDVALSPLASRSLSDRERGDALFRRAELKFALSRRGRVDSAIDDLTVAVKLSCGAKALLLLGQCHEAKKSKEEAVKAYQEALEMEPTLAAAREALDRLCNCSSAHKVMDHSLRSQQYGI</sequence>
<evidence type="ECO:0000256" key="4">
    <source>
        <dbReference type="SAM" id="Phobius"/>
    </source>
</evidence>
<keyword evidence="1" id="KW-0677">Repeat</keyword>
<dbReference type="PROSITE" id="PS50005">
    <property type="entry name" value="TPR"/>
    <property type="match status" value="1"/>
</dbReference>
<dbReference type="InterPro" id="IPR011990">
    <property type="entry name" value="TPR-like_helical_dom_sf"/>
</dbReference>
<reference evidence="5 6" key="1">
    <citation type="submission" date="2024-11" db="EMBL/GenBank/DDBJ databases">
        <title>Chromosome-level genome assembly of Eucalyptus globulus Labill. provides insights into its genome evolution.</title>
        <authorList>
            <person name="Li X."/>
        </authorList>
    </citation>
    <scope>NUCLEOTIDE SEQUENCE [LARGE SCALE GENOMIC DNA]</scope>
    <source>
        <strain evidence="5">CL2024</strain>
        <tissue evidence="5">Fresh tender leaves</tissue>
    </source>
</reference>
<dbReference type="PANTHER" id="PTHR44858">
    <property type="entry name" value="TETRATRICOPEPTIDE REPEAT PROTEIN 6"/>
    <property type="match status" value="1"/>
</dbReference>
<dbReference type="EMBL" id="JBJKBG010000006">
    <property type="protein sequence ID" value="KAL3733054.1"/>
    <property type="molecule type" value="Genomic_DNA"/>
</dbReference>
<dbReference type="SMART" id="SM00028">
    <property type="entry name" value="TPR"/>
    <property type="match status" value="1"/>
</dbReference>
<gene>
    <name evidence="5" type="ORF">ACJRO7_022558</name>
</gene>
<dbReference type="PANTHER" id="PTHR44858:SF1">
    <property type="entry name" value="UDP-N-ACETYLGLUCOSAMINE--PEPTIDE N-ACETYLGLUCOSAMINYLTRANSFERASE SPINDLY-RELATED"/>
    <property type="match status" value="1"/>
</dbReference>
<proteinExistence type="predicted"/>
<organism evidence="5 6">
    <name type="scientific">Eucalyptus globulus</name>
    <name type="common">Tasmanian blue gum</name>
    <dbReference type="NCBI Taxonomy" id="34317"/>
    <lineage>
        <taxon>Eukaryota</taxon>
        <taxon>Viridiplantae</taxon>
        <taxon>Streptophyta</taxon>
        <taxon>Embryophyta</taxon>
        <taxon>Tracheophyta</taxon>
        <taxon>Spermatophyta</taxon>
        <taxon>Magnoliopsida</taxon>
        <taxon>eudicotyledons</taxon>
        <taxon>Gunneridae</taxon>
        <taxon>Pentapetalae</taxon>
        <taxon>rosids</taxon>
        <taxon>malvids</taxon>
        <taxon>Myrtales</taxon>
        <taxon>Myrtaceae</taxon>
        <taxon>Myrtoideae</taxon>
        <taxon>Eucalypteae</taxon>
        <taxon>Eucalyptus</taxon>
    </lineage>
</organism>
<evidence type="ECO:0000313" key="6">
    <source>
        <dbReference type="Proteomes" id="UP001634007"/>
    </source>
</evidence>
<keyword evidence="4" id="KW-0472">Membrane</keyword>
<dbReference type="InterPro" id="IPR050498">
    <property type="entry name" value="Ycf3"/>
</dbReference>
<evidence type="ECO:0000256" key="1">
    <source>
        <dbReference type="ARBA" id="ARBA00022737"/>
    </source>
</evidence>
<evidence type="ECO:0000256" key="2">
    <source>
        <dbReference type="ARBA" id="ARBA00022803"/>
    </source>
</evidence>
<comment type="caution">
    <text evidence="5">The sequence shown here is derived from an EMBL/GenBank/DDBJ whole genome shotgun (WGS) entry which is preliminary data.</text>
</comment>
<dbReference type="InterPro" id="IPR019734">
    <property type="entry name" value="TPR_rpt"/>
</dbReference>
<feature type="repeat" description="TPR" evidence="3">
    <location>
        <begin position="165"/>
        <end position="198"/>
    </location>
</feature>
<keyword evidence="6" id="KW-1185">Reference proteome</keyword>
<feature type="transmembrane region" description="Helical" evidence="4">
    <location>
        <begin position="6"/>
        <end position="26"/>
    </location>
</feature>
<keyword evidence="4" id="KW-0812">Transmembrane</keyword>
<dbReference type="PROSITE" id="PS50293">
    <property type="entry name" value="TPR_REGION"/>
    <property type="match status" value="1"/>
</dbReference>
<evidence type="ECO:0000256" key="3">
    <source>
        <dbReference type="PROSITE-ProRule" id="PRU00339"/>
    </source>
</evidence>
<dbReference type="Gene3D" id="1.25.40.10">
    <property type="entry name" value="Tetratricopeptide repeat domain"/>
    <property type="match status" value="2"/>
</dbReference>
<protein>
    <submittedName>
        <fullName evidence="5">Uncharacterized protein</fullName>
    </submittedName>
</protein>
<accession>A0ABD3JYT4</accession>
<dbReference type="AlphaFoldDB" id="A0ABD3JYT4"/>
<name>A0ABD3JYT4_EUCGL</name>
<dbReference type="SUPFAM" id="SSF48452">
    <property type="entry name" value="TPR-like"/>
    <property type="match status" value="1"/>
</dbReference>
<dbReference type="InterPro" id="IPR013105">
    <property type="entry name" value="TPR_2"/>
</dbReference>
<keyword evidence="2 3" id="KW-0802">TPR repeat</keyword>
<evidence type="ECO:0000313" key="5">
    <source>
        <dbReference type="EMBL" id="KAL3733054.1"/>
    </source>
</evidence>
<keyword evidence="4" id="KW-1133">Transmembrane helix</keyword>
<dbReference type="Pfam" id="PF07719">
    <property type="entry name" value="TPR_2"/>
    <property type="match status" value="1"/>
</dbReference>
<dbReference type="Proteomes" id="UP001634007">
    <property type="component" value="Unassembled WGS sequence"/>
</dbReference>